<dbReference type="InterPro" id="IPR011701">
    <property type="entry name" value="MFS"/>
</dbReference>
<evidence type="ECO:0000259" key="8">
    <source>
        <dbReference type="PROSITE" id="PS50850"/>
    </source>
</evidence>
<accession>A0A1X7S9G7</accession>
<proteinExistence type="predicted"/>
<keyword evidence="4 7" id="KW-1133">Transmembrane helix</keyword>
<feature type="transmembrane region" description="Helical" evidence="7">
    <location>
        <begin position="401"/>
        <end position="425"/>
    </location>
</feature>
<protein>
    <recommendedName>
        <fullName evidence="8">Major facilitator superfamily (MFS) profile domain-containing protein</fullName>
    </recommendedName>
</protein>
<feature type="transmembrane region" description="Helical" evidence="7">
    <location>
        <begin position="116"/>
        <end position="135"/>
    </location>
</feature>
<feature type="region of interest" description="Disordered" evidence="6">
    <location>
        <begin position="1"/>
        <end position="23"/>
    </location>
</feature>
<feature type="transmembrane region" description="Helical" evidence="7">
    <location>
        <begin position="371"/>
        <end position="389"/>
    </location>
</feature>
<dbReference type="PANTHER" id="PTHR43791:SF35">
    <property type="entry name" value="MAJOR FACILITATOR SUPERFAMILY (MFS) PROFILE DOMAIN-CONTAINING PROTEIN"/>
    <property type="match status" value="1"/>
</dbReference>
<gene>
    <name evidence="9" type="ORF">ZT3D7_G11508</name>
</gene>
<dbReference type="GO" id="GO:0016020">
    <property type="term" value="C:membrane"/>
    <property type="evidence" value="ECO:0007669"/>
    <property type="project" value="UniProtKB-SubCell"/>
</dbReference>
<dbReference type="Proteomes" id="UP000215127">
    <property type="component" value="Chromosome 13"/>
</dbReference>
<evidence type="ECO:0000256" key="5">
    <source>
        <dbReference type="ARBA" id="ARBA00023136"/>
    </source>
</evidence>
<dbReference type="PROSITE" id="PS50850">
    <property type="entry name" value="MFS"/>
    <property type="match status" value="1"/>
</dbReference>
<feature type="transmembrane region" description="Helical" evidence="7">
    <location>
        <begin position="464"/>
        <end position="484"/>
    </location>
</feature>
<dbReference type="AlphaFoldDB" id="A0A1X7S9G7"/>
<feature type="compositionally biased region" description="Polar residues" evidence="6">
    <location>
        <begin position="1"/>
        <end position="12"/>
    </location>
</feature>
<feature type="transmembrane region" description="Helical" evidence="7">
    <location>
        <begin position="207"/>
        <end position="226"/>
    </location>
</feature>
<evidence type="ECO:0000256" key="2">
    <source>
        <dbReference type="ARBA" id="ARBA00022448"/>
    </source>
</evidence>
<comment type="subcellular location">
    <subcellularLocation>
        <location evidence="1">Membrane</location>
        <topology evidence="1">Multi-pass membrane protein</topology>
    </subcellularLocation>
</comment>
<keyword evidence="2" id="KW-0813">Transport</keyword>
<evidence type="ECO:0000256" key="6">
    <source>
        <dbReference type="SAM" id="MobiDB-lite"/>
    </source>
</evidence>
<feature type="transmembrane region" description="Helical" evidence="7">
    <location>
        <begin position="74"/>
        <end position="91"/>
    </location>
</feature>
<dbReference type="Pfam" id="PF07690">
    <property type="entry name" value="MFS_1"/>
    <property type="match status" value="1"/>
</dbReference>
<dbReference type="EMBL" id="LT853704">
    <property type="protein sequence ID" value="SMQ56353.1"/>
    <property type="molecule type" value="Genomic_DNA"/>
</dbReference>
<evidence type="ECO:0000313" key="10">
    <source>
        <dbReference type="Proteomes" id="UP000215127"/>
    </source>
</evidence>
<feature type="transmembrane region" description="Helical" evidence="7">
    <location>
        <begin position="432"/>
        <end position="452"/>
    </location>
</feature>
<dbReference type="Gene3D" id="1.20.1250.20">
    <property type="entry name" value="MFS general substrate transporter like domains"/>
    <property type="match status" value="2"/>
</dbReference>
<dbReference type="InterPro" id="IPR020846">
    <property type="entry name" value="MFS_dom"/>
</dbReference>
<keyword evidence="5 7" id="KW-0472">Membrane</keyword>
<feature type="transmembrane region" description="Helical" evidence="7">
    <location>
        <begin position="175"/>
        <end position="195"/>
    </location>
</feature>
<feature type="transmembrane region" description="Helical" evidence="7">
    <location>
        <begin position="147"/>
        <end position="169"/>
    </location>
</feature>
<organism evidence="9 10">
    <name type="scientific">Zymoseptoria tritici (strain ST99CH_3D7)</name>
    <dbReference type="NCBI Taxonomy" id="1276538"/>
    <lineage>
        <taxon>Eukaryota</taxon>
        <taxon>Fungi</taxon>
        <taxon>Dikarya</taxon>
        <taxon>Ascomycota</taxon>
        <taxon>Pezizomycotina</taxon>
        <taxon>Dothideomycetes</taxon>
        <taxon>Dothideomycetidae</taxon>
        <taxon>Mycosphaerellales</taxon>
        <taxon>Mycosphaerellaceae</taxon>
        <taxon>Zymoseptoria</taxon>
    </lineage>
</organism>
<keyword evidence="10" id="KW-1185">Reference proteome</keyword>
<evidence type="ECO:0000256" key="7">
    <source>
        <dbReference type="SAM" id="Phobius"/>
    </source>
</evidence>
<keyword evidence="3 7" id="KW-0812">Transmembrane</keyword>
<feature type="transmembrane region" description="Helical" evidence="7">
    <location>
        <begin position="238"/>
        <end position="258"/>
    </location>
</feature>
<dbReference type="GO" id="GO:0022857">
    <property type="term" value="F:transmembrane transporter activity"/>
    <property type="evidence" value="ECO:0007669"/>
    <property type="project" value="InterPro"/>
</dbReference>
<evidence type="ECO:0000256" key="4">
    <source>
        <dbReference type="ARBA" id="ARBA00022989"/>
    </source>
</evidence>
<feature type="domain" description="Major facilitator superfamily (MFS) profile" evidence="8">
    <location>
        <begin position="78"/>
        <end position="490"/>
    </location>
</feature>
<feature type="transmembrane region" description="Helical" evidence="7">
    <location>
        <begin position="306"/>
        <end position="331"/>
    </location>
</feature>
<dbReference type="InterPro" id="IPR036259">
    <property type="entry name" value="MFS_trans_sf"/>
</dbReference>
<dbReference type="PANTHER" id="PTHR43791">
    <property type="entry name" value="PERMEASE-RELATED"/>
    <property type="match status" value="1"/>
</dbReference>
<feature type="transmembrane region" description="Helical" evidence="7">
    <location>
        <begin position="337"/>
        <end position="359"/>
    </location>
</feature>
<evidence type="ECO:0000256" key="1">
    <source>
        <dbReference type="ARBA" id="ARBA00004141"/>
    </source>
</evidence>
<evidence type="ECO:0000313" key="9">
    <source>
        <dbReference type="EMBL" id="SMQ56353.1"/>
    </source>
</evidence>
<evidence type="ECO:0000256" key="3">
    <source>
        <dbReference type="ARBA" id="ARBA00022692"/>
    </source>
</evidence>
<reference evidence="9 10" key="1">
    <citation type="submission" date="2016-06" db="EMBL/GenBank/DDBJ databases">
        <authorList>
            <person name="Kjaerup R.B."/>
            <person name="Dalgaard T.S."/>
            <person name="Juul-Madsen H.R."/>
        </authorList>
    </citation>
    <scope>NUCLEOTIDE SEQUENCE [LARGE SCALE GENOMIC DNA]</scope>
</reference>
<name>A0A1X7S9G7_ZYMT9</name>
<sequence>MAGNINHTTTGSEIHHHEKANLQQIPTNTSDVNDLEKTVQVDTLHTDEAMKVLAVYNGPLEWTPQEEKKLLRKVDFKLLSILVLTYALQYYDKAMLSQAALFGLRDDLKLRTGNRYSMSSAIFYLGFICGAYPAIVLSQKYPIERVMFGIVIAWGACLMCTAAVSTYQGLYAQRFFLGFLEAGVSPGWMMVVGGWYRKPEQAFRMGIWYSATGYVSIFSPLINYGLGHIRGQLSPWRYMYIVAGAITILWSFVILFCMPPDPIRAKGFSDREKYIAVARLRSNNSGVRNTHFKIGQVKELALDLKFWILFSTAFTMLFINGPVSTFIPIIINQLGFSGFEALLLVMPAGAIIGTIELMAPFAAMKLKNARCWMVVGTCSVSLLASLLLWKLPIDATGGRLFAVYILASYGGGYAVLMGLSVANFAGYTKRSVSSSGIFVGYCLGNFVGPLLFIESEAPYYTTGWIATITTMVLAISLTVLYRFVCVWENRKRDREGTREAFDHAYEDDLTDVTNKQFRYTL</sequence>
<dbReference type="SUPFAM" id="SSF103473">
    <property type="entry name" value="MFS general substrate transporter"/>
    <property type="match status" value="1"/>
</dbReference>